<dbReference type="GO" id="GO:0006402">
    <property type="term" value="P:mRNA catabolic process"/>
    <property type="evidence" value="ECO:0007669"/>
    <property type="project" value="TreeGrafter"/>
</dbReference>
<dbReference type="InterPro" id="IPR004386">
    <property type="entry name" value="Toxin_YafQ-like"/>
</dbReference>
<reference evidence="3" key="1">
    <citation type="submission" date="2021-09" db="EMBL/GenBank/DDBJ databases">
        <title>Genome of Aequorivita sp. strain F47161.</title>
        <authorList>
            <person name="Wang Y."/>
        </authorList>
    </citation>
    <scope>NUCLEOTIDE SEQUENCE</scope>
    <source>
        <strain evidence="3">F47161</strain>
    </source>
</reference>
<dbReference type="AlphaFoldDB" id="A0A9X1QRB8"/>
<dbReference type="Gene3D" id="3.30.2310.20">
    <property type="entry name" value="RelE-like"/>
    <property type="match status" value="1"/>
</dbReference>
<keyword evidence="1" id="KW-1277">Toxin-antitoxin system</keyword>
<dbReference type="SUPFAM" id="SSF143011">
    <property type="entry name" value="RelE-like"/>
    <property type="match status" value="1"/>
</dbReference>
<feature type="active site" description="Proton donor" evidence="2">
    <location>
        <position position="89"/>
    </location>
</feature>
<proteinExistence type="predicted"/>
<dbReference type="PANTHER" id="PTHR40588:SF1">
    <property type="entry name" value="MRNA INTERFERASE TOXIN YAFQ"/>
    <property type="match status" value="1"/>
</dbReference>
<organism evidence="3 4">
    <name type="scientific">Aequorivita vitellina</name>
    <dbReference type="NCBI Taxonomy" id="2874475"/>
    <lineage>
        <taxon>Bacteria</taxon>
        <taxon>Pseudomonadati</taxon>
        <taxon>Bacteroidota</taxon>
        <taxon>Flavobacteriia</taxon>
        <taxon>Flavobacteriales</taxon>
        <taxon>Flavobacteriaceae</taxon>
        <taxon>Aequorivita</taxon>
    </lineage>
</organism>
<gene>
    <name evidence="3" type="ORF">K8089_00690</name>
</gene>
<evidence type="ECO:0000256" key="1">
    <source>
        <dbReference type="ARBA" id="ARBA00022649"/>
    </source>
</evidence>
<dbReference type="Proteomes" id="UP001139461">
    <property type="component" value="Unassembled WGS sequence"/>
</dbReference>
<evidence type="ECO:0000313" key="4">
    <source>
        <dbReference type="Proteomes" id="UP001139461"/>
    </source>
</evidence>
<accession>A0A9X1QRB8</accession>
<evidence type="ECO:0000256" key="2">
    <source>
        <dbReference type="PIRSR" id="PIRSR006156-1"/>
    </source>
</evidence>
<dbReference type="GO" id="GO:0006415">
    <property type="term" value="P:translational termination"/>
    <property type="evidence" value="ECO:0007669"/>
    <property type="project" value="TreeGrafter"/>
</dbReference>
<dbReference type="NCBIfam" id="TIGR02385">
    <property type="entry name" value="RelE_StbE"/>
    <property type="match status" value="1"/>
</dbReference>
<protein>
    <submittedName>
        <fullName evidence="3">Type II toxin-antitoxin system YafQ family toxin</fullName>
    </submittedName>
</protein>
<dbReference type="RefSeq" id="WP_237601336.1">
    <property type="nucleotide sequence ID" value="NZ_JAIRBA010000001.1"/>
</dbReference>
<keyword evidence="4" id="KW-1185">Reference proteome</keyword>
<dbReference type="PIRSF" id="PIRSF006156">
    <property type="entry name" value="YafQ"/>
    <property type="match status" value="1"/>
</dbReference>
<dbReference type="EMBL" id="JAIRBA010000001">
    <property type="protein sequence ID" value="MCG2417518.1"/>
    <property type="molecule type" value="Genomic_DNA"/>
</dbReference>
<name>A0A9X1QRB8_9FLAO</name>
<dbReference type="Pfam" id="PF15738">
    <property type="entry name" value="YafQ_toxin"/>
    <property type="match status" value="1"/>
</dbReference>
<comment type="caution">
    <text evidence="3">The sequence shown here is derived from an EMBL/GenBank/DDBJ whole genome shotgun (WGS) entry which is preliminary data.</text>
</comment>
<dbReference type="InterPro" id="IPR035093">
    <property type="entry name" value="RelE/ParE_toxin_dom_sf"/>
</dbReference>
<dbReference type="GO" id="GO:0004521">
    <property type="term" value="F:RNA endonuclease activity"/>
    <property type="evidence" value="ECO:0007669"/>
    <property type="project" value="TreeGrafter"/>
</dbReference>
<sequence>MYELIETSKFRKDIKRIFKRSGADFALVSEVLHLLEIKGVKGIPSTMKPHKLKGKYKDDWECHLKPDILIIWFQIESPKTIKLIRIGSHSDLF</sequence>
<evidence type="ECO:0000313" key="3">
    <source>
        <dbReference type="EMBL" id="MCG2417518.1"/>
    </source>
</evidence>
<dbReference type="InterPro" id="IPR007712">
    <property type="entry name" value="RelE/ParE_toxin"/>
</dbReference>
<dbReference type="PANTHER" id="PTHR40588">
    <property type="entry name" value="MRNA INTERFERASE TOXIN YAFQ"/>
    <property type="match status" value="1"/>
</dbReference>